<comment type="caution">
    <text evidence="2">The sequence shown here is derived from an EMBL/GenBank/DDBJ whole genome shotgun (WGS) entry which is preliminary data.</text>
</comment>
<feature type="transmembrane region" description="Helical" evidence="1">
    <location>
        <begin position="6"/>
        <end position="28"/>
    </location>
</feature>
<dbReference type="AlphaFoldDB" id="A0A1F5NS74"/>
<evidence type="ECO:0000256" key="1">
    <source>
        <dbReference type="SAM" id="Phobius"/>
    </source>
</evidence>
<name>A0A1F5NS74_9BACT</name>
<sequence>MSKFILVGGPVIGGLAFLIFGVIIALSATPLATKIWASTIDFVLAISFFFWAWSWAKNPPGAEAQGLKDQDGEILKTTGKKVIAEIFNIKHIANIRVNGRAPYIIFAKATNVSGNSQVYSSALIWSDPNFILANRKDKQVTIFVDPSNSIRYYMDLPSIGVEGQT</sequence>
<evidence type="ECO:0000313" key="2">
    <source>
        <dbReference type="EMBL" id="OGE80515.1"/>
    </source>
</evidence>
<proteinExistence type="predicted"/>
<protein>
    <submittedName>
        <fullName evidence="2">Uncharacterized protein</fullName>
    </submittedName>
</protein>
<keyword evidence="1" id="KW-0812">Transmembrane</keyword>
<evidence type="ECO:0000313" key="3">
    <source>
        <dbReference type="Proteomes" id="UP000177912"/>
    </source>
</evidence>
<keyword evidence="1" id="KW-1133">Transmembrane helix</keyword>
<accession>A0A1F5NS74</accession>
<feature type="transmembrane region" description="Helical" evidence="1">
    <location>
        <begin position="35"/>
        <end position="56"/>
    </location>
</feature>
<gene>
    <name evidence="2" type="ORF">A2826_01615</name>
</gene>
<reference evidence="2 3" key="1">
    <citation type="journal article" date="2016" name="Nat. Commun.">
        <title>Thousands of microbial genomes shed light on interconnected biogeochemical processes in an aquifer system.</title>
        <authorList>
            <person name="Anantharaman K."/>
            <person name="Brown C.T."/>
            <person name="Hug L.A."/>
            <person name="Sharon I."/>
            <person name="Castelle C.J."/>
            <person name="Probst A.J."/>
            <person name="Thomas B.C."/>
            <person name="Singh A."/>
            <person name="Wilkins M.J."/>
            <person name="Karaoz U."/>
            <person name="Brodie E.L."/>
            <person name="Williams K.H."/>
            <person name="Hubbard S.S."/>
            <person name="Banfield J.F."/>
        </authorList>
    </citation>
    <scope>NUCLEOTIDE SEQUENCE [LARGE SCALE GENOMIC DNA]</scope>
</reference>
<organism evidence="2 3">
    <name type="scientific">Candidatus Doudnabacteria bacterium RIFCSPHIGHO2_01_FULL_43_23</name>
    <dbReference type="NCBI Taxonomy" id="1817822"/>
    <lineage>
        <taxon>Bacteria</taxon>
        <taxon>Candidatus Doudnaibacteriota</taxon>
    </lineage>
</organism>
<dbReference type="EMBL" id="MFEI01000029">
    <property type="protein sequence ID" value="OGE80515.1"/>
    <property type="molecule type" value="Genomic_DNA"/>
</dbReference>
<dbReference type="Proteomes" id="UP000177912">
    <property type="component" value="Unassembled WGS sequence"/>
</dbReference>
<keyword evidence="1" id="KW-0472">Membrane</keyword>